<accession>A0A3R7C0Z0</accession>
<dbReference type="EMBL" id="NIRI02000042">
    <property type="protein sequence ID" value="KAG5449438.1"/>
    <property type="molecule type" value="Genomic_DNA"/>
</dbReference>
<dbReference type="Proteomes" id="UP000286415">
    <property type="component" value="Unassembled WGS sequence"/>
</dbReference>
<gene>
    <name evidence="1" type="ORF">CSKR_113468</name>
</gene>
<name>A0A3R7C0Z0_CLOSI</name>
<dbReference type="AlphaFoldDB" id="A0A3R7C0Z0"/>
<reference evidence="1 2" key="2">
    <citation type="journal article" date="2021" name="Genomics">
        <title>High-quality reference genome for Clonorchis sinensis.</title>
        <authorList>
            <person name="Young N.D."/>
            <person name="Stroehlein A.J."/>
            <person name="Kinkar L."/>
            <person name="Wang T."/>
            <person name="Sohn W.M."/>
            <person name="Chang B.C.H."/>
            <person name="Kaur P."/>
            <person name="Weisz D."/>
            <person name="Dudchenko O."/>
            <person name="Aiden E.L."/>
            <person name="Korhonen P.K."/>
            <person name="Gasser R.B."/>
        </authorList>
    </citation>
    <scope>NUCLEOTIDE SEQUENCE [LARGE SCALE GENOMIC DNA]</scope>
    <source>
        <strain evidence="1">Cs-k2</strain>
    </source>
</reference>
<reference evidence="1 2" key="1">
    <citation type="journal article" date="2018" name="Biotechnol. Adv.">
        <title>Improved genomic resources and new bioinformatic workflow for the carcinogenic parasite Clonorchis sinensis: Biotechnological implications.</title>
        <authorList>
            <person name="Wang D."/>
            <person name="Korhonen P.K."/>
            <person name="Gasser R.B."/>
            <person name="Young N.D."/>
        </authorList>
    </citation>
    <scope>NUCLEOTIDE SEQUENCE [LARGE SCALE GENOMIC DNA]</scope>
    <source>
        <strain evidence="1">Cs-k2</strain>
    </source>
</reference>
<dbReference type="InParanoid" id="A0A3R7C0Z0"/>
<organism evidence="1 2">
    <name type="scientific">Clonorchis sinensis</name>
    <name type="common">Chinese liver fluke</name>
    <dbReference type="NCBI Taxonomy" id="79923"/>
    <lineage>
        <taxon>Eukaryota</taxon>
        <taxon>Metazoa</taxon>
        <taxon>Spiralia</taxon>
        <taxon>Lophotrochozoa</taxon>
        <taxon>Platyhelminthes</taxon>
        <taxon>Trematoda</taxon>
        <taxon>Digenea</taxon>
        <taxon>Opisthorchiida</taxon>
        <taxon>Opisthorchiata</taxon>
        <taxon>Opisthorchiidae</taxon>
        <taxon>Clonorchis</taxon>
    </lineage>
</organism>
<evidence type="ECO:0000313" key="1">
    <source>
        <dbReference type="EMBL" id="KAG5449438.1"/>
    </source>
</evidence>
<comment type="caution">
    <text evidence="1">The sequence shown here is derived from an EMBL/GenBank/DDBJ whole genome shotgun (WGS) entry which is preliminary data.</text>
</comment>
<keyword evidence="2" id="KW-1185">Reference proteome</keyword>
<sequence>MITRMSLHQRREVFDLTFSLIRLHQHRQPDVKRFLGRIIAKSIKVLPTCGLPASGSTTKHSARNG</sequence>
<evidence type="ECO:0000313" key="2">
    <source>
        <dbReference type="Proteomes" id="UP000286415"/>
    </source>
</evidence>
<proteinExistence type="predicted"/>
<protein>
    <submittedName>
        <fullName evidence="1">Uncharacterized protein</fullName>
    </submittedName>
</protein>